<organism evidence="1 2">
    <name type="scientific">Staurois parvus</name>
    <dbReference type="NCBI Taxonomy" id="386267"/>
    <lineage>
        <taxon>Eukaryota</taxon>
        <taxon>Metazoa</taxon>
        <taxon>Chordata</taxon>
        <taxon>Craniata</taxon>
        <taxon>Vertebrata</taxon>
        <taxon>Euteleostomi</taxon>
        <taxon>Amphibia</taxon>
        <taxon>Batrachia</taxon>
        <taxon>Anura</taxon>
        <taxon>Neobatrachia</taxon>
        <taxon>Ranoidea</taxon>
        <taxon>Ranidae</taxon>
        <taxon>Staurois</taxon>
    </lineage>
</organism>
<dbReference type="EMBL" id="CATNWA010020606">
    <property type="protein sequence ID" value="CAI9619155.1"/>
    <property type="molecule type" value="Genomic_DNA"/>
</dbReference>
<protein>
    <submittedName>
        <fullName evidence="1">Uncharacterized protein</fullName>
    </submittedName>
</protein>
<proteinExistence type="predicted"/>
<reference evidence="1" key="1">
    <citation type="submission" date="2023-05" db="EMBL/GenBank/DDBJ databases">
        <authorList>
            <person name="Stuckert A."/>
        </authorList>
    </citation>
    <scope>NUCLEOTIDE SEQUENCE</scope>
</reference>
<evidence type="ECO:0000313" key="1">
    <source>
        <dbReference type="EMBL" id="CAI9619155.1"/>
    </source>
</evidence>
<sequence length="39" mass="4472">MSCQSAPDHNRRWSVHVVLTSPPIVQVPPLTKMREACNW</sequence>
<accession>A0ABN9HFJ1</accession>
<keyword evidence="2" id="KW-1185">Reference proteome</keyword>
<feature type="non-terminal residue" evidence="1">
    <location>
        <position position="39"/>
    </location>
</feature>
<dbReference type="Proteomes" id="UP001162483">
    <property type="component" value="Unassembled WGS sequence"/>
</dbReference>
<evidence type="ECO:0000313" key="2">
    <source>
        <dbReference type="Proteomes" id="UP001162483"/>
    </source>
</evidence>
<gene>
    <name evidence="1" type="ORF">SPARVUS_LOCUS15788633</name>
</gene>
<comment type="caution">
    <text evidence="1">The sequence shown here is derived from an EMBL/GenBank/DDBJ whole genome shotgun (WGS) entry which is preliminary data.</text>
</comment>
<name>A0ABN9HFJ1_9NEOB</name>